<dbReference type="EMBL" id="JASCZI010120897">
    <property type="protein sequence ID" value="MED6157180.1"/>
    <property type="molecule type" value="Genomic_DNA"/>
</dbReference>
<sequence length="115" mass="12883">MKRNKNRKLTYRVVGDGENERASEEQNDEKKEEQSKRWAERLNGIEENPSLHDSTSKTTPVTEQKQNEKRRQLLVGRGGDNPGVGGLEGLKGDSGGVIRVKIEEHGVVCVVVCER</sequence>
<evidence type="ECO:0000313" key="2">
    <source>
        <dbReference type="EMBL" id="MED6157180.1"/>
    </source>
</evidence>
<protein>
    <submittedName>
        <fullName evidence="2">Uncharacterized protein</fullName>
    </submittedName>
</protein>
<comment type="caution">
    <text evidence="2">The sequence shown here is derived from an EMBL/GenBank/DDBJ whole genome shotgun (WGS) entry which is preliminary data.</text>
</comment>
<accession>A0ABU6U927</accession>
<proteinExistence type="predicted"/>
<evidence type="ECO:0000256" key="1">
    <source>
        <dbReference type="SAM" id="MobiDB-lite"/>
    </source>
</evidence>
<evidence type="ECO:0000313" key="3">
    <source>
        <dbReference type="Proteomes" id="UP001341840"/>
    </source>
</evidence>
<feature type="compositionally biased region" description="Basic residues" evidence="1">
    <location>
        <begin position="1"/>
        <end position="10"/>
    </location>
</feature>
<gene>
    <name evidence="2" type="ORF">PIB30_021018</name>
</gene>
<feature type="region of interest" description="Disordered" evidence="1">
    <location>
        <begin position="1"/>
        <end position="92"/>
    </location>
</feature>
<feature type="compositionally biased region" description="Polar residues" evidence="1">
    <location>
        <begin position="51"/>
        <end position="64"/>
    </location>
</feature>
<keyword evidence="3" id="KW-1185">Reference proteome</keyword>
<name>A0ABU6U927_9FABA</name>
<reference evidence="2 3" key="1">
    <citation type="journal article" date="2023" name="Plants (Basel)">
        <title>Bridging the Gap: Combining Genomics and Transcriptomics Approaches to Understand Stylosanthes scabra, an Orphan Legume from the Brazilian Caatinga.</title>
        <authorList>
            <person name="Ferreira-Neto J.R.C."/>
            <person name="da Silva M.D."/>
            <person name="Binneck E."/>
            <person name="de Melo N.F."/>
            <person name="da Silva R.H."/>
            <person name="de Melo A.L.T.M."/>
            <person name="Pandolfi V."/>
            <person name="Bustamante F.O."/>
            <person name="Brasileiro-Vidal A.C."/>
            <person name="Benko-Iseppon A.M."/>
        </authorList>
    </citation>
    <scope>NUCLEOTIDE SEQUENCE [LARGE SCALE GENOMIC DNA]</scope>
    <source>
        <tissue evidence="2">Leaves</tissue>
    </source>
</reference>
<feature type="compositionally biased region" description="Gly residues" evidence="1">
    <location>
        <begin position="76"/>
        <end position="92"/>
    </location>
</feature>
<organism evidence="2 3">
    <name type="scientific">Stylosanthes scabra</name>
    <dbReference type="NCBI Taxonomy" id="79078"/>
    <lineage>
        <taxon>Eukaryota</taxon>
        <taxon>Viridiplantae</taxon>
        <taxon>Streptophyta</taxon>
        <taxon>Embryophyta</taxon>
        <taxon>Tracheophyta</taxon>
        <taxon>Spermatophyta</taxon>
        <taxon>Magnoliopsida</taxon>
        <taxon>eudicotyledons</taxon>
        <taxon>Gunneridae</taxon>
        <taxon>Pentapetalae</taxon>
        <taxon>rosids</taxon>
        <taxon>fabids</taxon>
        <taxon>Fabales</taxon>
        <taxon>Fabaceae</taxon>
        <taxon>Papilionoideae</taxon>
        <taxon>50 kb inversion clade</taxon>
        <taxon>dalbergioids sensu lato</taxon>
        <taxon>Dalbergieae</taxon>
        <taxon>Pterocarpus clade</taxon>
        <taxon>Stylosanthes</taxon>
    </lineage>
</organism>
<feature type="compositionally biased region" description="Basic and acidic residues" evidence="1">
    <location>
        <begin position="18"/>
        <end position="44"/>
    </location>
</feature>
<dbReference type="Proteomes" id="UP001341840">
    <property type="component" value="Unassembled WGS sequence"/>
</dbReference>